<protein>
    <submittedName>
        <fullName evidence="2">Uncharacterized protein</fullName>
    </submittedName>
</protein>
<evidence type="ECO:0000313" key="3">
    <source>
        <dbReference type="Proteomes" id="UP000729402"/>
    </source>
</evidence>
<comment type="caution">
    <text evidence="2">The sequence shown here is derived from an EMBL/GenBank/DDBJ whole genome shotgun (WGS) entry which is preliminary data.</text>
</comment>
<accession>A0A8J5TFF8</accession>
<name>A0A8J5TFF8_ZIZPA</name>
<feature type="compositionally biased region" description="Low complexity" evidence="1">
    <location>
        <begin position="99"/>
        <end position="113"/>
    </location>
</feature>
<organism evidence="2 3">
    <name type="scientific">Zizania palustris</name>
    <name type="common">Northern wild rice</name>
    <dbReference type="NCBI Taxonomy" id="103762"/>
    <lineage>
        <taxon>Eukaryota</taxon>
        <taxon>Viridiplantae</taxon>
        <taxon>Streptophyta</taxon>
        <taxon>Embryophyta</taxon>
        <taxon>Tracheophyta</taxon>
        <taxon>Spermatophyta</taxon>
        <taxon>Magnoliopsida</taxon>
        <taxon>Liliopsida</taxon>
        <taxon>Poales</taxon>
        <taxon>Poaceae</taxon>
        <taxon>BOP clade</taxon>
        <taxon>Oryzoideae</taxon>
        <taxon>Oryzeae</taxon>
        <taxon>Zizaniinae</taxon>
        <taxon>Zizania</taxon>
    </lineage>
</organism>
<dbReference type="AlphaFoldDB" id="A0A8J5TFF8"/>
<feature type="region of interest" description="Disordered" evidence="1">
    <location>
        <begin position="1"/>
        <end position="113"/>
    </location>
</feature>
<feature type="compositionally biased region" description="Low complexity" evidence="1">
    <location>
        <begin position="26"/>
        <end position="36"/>
    </location>
</feature>
<evidence type="ECO:0000313" key="2">
    <source>
        <dbReference type="EMBL" id="KAG8081533.1"/>
    </source>
</evidence>
<dbReference type="EMBL" id="JAAALK010000198">
    <property type="protein sequence ID" value="KAG8081533.1"/>
    <property type="molecule type" value="Genomic_DNA"/>
</dbReference>
<reference evidence="2" key="1">
    <citation type="journal article" date="2021" name="bioRxiv">
        <title>Whole Genome Assembly and Annotation of Northern Wild Rice, Zizania palustris L., Supports a Whole Genome Duplication in the Zizania Genus.</title>
        <authorList>
            <person name="Haas M."/>
            <person name="Kono T."/>
            <person name="Macchietto M."/>
            <person name="Millas R."/>
            <person name="McGilp L."/>
            <person name="Shao M."/>
            <person name="Duquette J."/>
            <person name="Hirsch C.N."/>
            <person name="Kimball J."/>
        </authorList>
    </citation>
    <scope>NUCLEOTIDE SEQUENCE</scope>
    <source>
        <tissue evidence="2">Fresh leaf tissue</tissue>
    </source>
</reference>
<dbReference type="Proteomes" id="UP000729402">
    <property type="component" value="Unassembled WGS sequence"/>
</dbReference>
<proteinExistence type="predicted"/>
<feature type="compositionally biased region" description="Low complexity" evidence="1">
    <location>
        <begin position="47"/>
        <end position="65"/>
    </location>
</feature>
<feature type="compositionally biased region" description="Low complexity" evidence="1">
    <location>
        <begin position="72"/>
        <end position="83"/>
    </location>
</feature>
<keyword evidence="3" id="KW-1185">Reference proteome</keyword>
<gene>
    <name evidence="2" type="ORF">GUJ93_ZPchr0178g7181</name>
</gene>
<reference evidence="2" key="2">
    <citation type="submission" date="2021-02" db="EMBL/GenBank/DDBJ databases">
        <authorList>
            <person name="Kimball J.A."/>
            <person name="Haas M.W."/>
            <person name="Macchietto M."/>
            <person name="Kono T."/>
            <person name="Duquette J."/>
            <person name="Shao M."/>
        </authorList>
    </citation>
    <scope>NUCLEOTIDE SEQUENCE</scope>
    <source>
        <tissue evidence="2">Fresh leaf tissue</tissue>
    </source>
</reference>
<sequence length="113" mass="11523">MPVQVVVDAGQLPGTDGQRDQEHWNSTSSASFSSAEADPHTHRPVNAGSSAAAASGWTTTAPTPSLLGARVQQLQNPALAAAPSNVSSQGPRLLRHQRTATAAAAQHGRAAVP</sequence>
<evidence type="ECO:0000256" key="1">
    <source>
        <dbReference type="SAM" id="MobiDB-lite"/>
    </source>
</evidence>